<gene>
    <name evidence="2" type="primary">Gm9931</name>
</gene>
<protein>
    <submittedName>
        <fullName evidence="1">Uncharacterized protein</fullName>
    </submittedName>
</protein>
<accession>Q8BN28</accession>
<evidence type="ECO:0000313" key="2">
    <source>
        <dbReference type="MGI" id="MGI:3642402"/>
    </source>
</evidence>
<reference evidence="1" key="3">
    <citation type="journal article" date="2000" name="Genome Res.">
        <title>RIKEN integrated sequence analysis (RISA) system--384-format sequencing pipeline with 384 multicapillary sequencer.</title>
        <authorList>
            <person name="Shibata K."/>
            <person name="Itoh M."/>
            <person name="Aizawa K."/>
            <person name="Nagaoka S."/>
            <person name="Sasaki N."/>
            <person name="Carninci P."/>
            <person name="Konno H."/>
            <person name="Akiyama J."/>
            <person name="Nishi K."/>
            <person name="Kitsunai T."/>
            <person name="Tashiro H."/>
            <person name="Itoh M."/>
            <person name="Sumi N."/>
            <person name="Ishii Y."/>
            <person name="Nakamura S."/>
            <person name="Hazama M."/>
            <person name="Nishine T."/>
            <person name="Harada A."/>
            <person name="Yamamoto R."/>
            <person name="Matsumoto H."/>
            <person name="Sakaguchi S."/>
            <person name="Ikegami T."/>
            <person name="Kashiwagi K."/>
            <person name="Fujiwake S."/>
            <person name="Inoue K."/>
            <person name="Togawa Y."/>
            <person name="Izawa M."/>
            <person name="Ohara E."/>
            <person name="Watahiki M."/>
            <person name="Yoneda Y."/>
            <person name="Ishikawa T."/>
            <person name="Ozawa K."/>
            <person name="Tanaka T."/>
            <person name="Matsuura S."/>
            <person name="Kawai J."/>
            <person name="Okazaki Y."/>
            <person name="Muramatsu M."/>
            <person name="Inoue Y."/>
            <person name="Kira A."/>
            <person name="Hayashizaki Y."/>
        </authorList>
    </citation>
    <scope>NUCLEOTIDE SEQUENCE</scope>
    <source>
        <strain evidence="1">NOD</strain>
        <tissue evidence="1">Activated spleen</tissue>
    </source>
</reference>
<organism evidence="1">
    <name type="scientific">Mus musculus</name>
    <name type="common">Mouse</name>
    <dbReference type="NCBI Taxonomy" id="10090"/>
    <lineage>
        <taxon>Eukaryota</taxon>
        <taxon>Metazoa</taxon>
        <taxon>Chordata</taxon>
        <taxon>Craniata</taxon>
        <taxon>Vertebrata</taxon>
        <taxon>Euteleostomi</taxon>
        <taxon>Mammalia</taxon>
        <taxon>Eutheria</taxon>
        <taxon>Euarchontoglires</taxon>
        <taxon>Glires</taxon>
        <taxon>Rodentia</taxon>
        <taxon>Myomorpha</taxon>
        <taxon>Muroidea</taxon>
        <taxon>Muridae</taxon>
        <taxon>Murinae</taxon>
        <taxon>Mus</taxon>
        <taxon>Mus</taxon>
    </lineage>
</organism>
<dbReference type="AGR" id="MGI:3642402"/>
<dbReference type="EMBL" id="AK089774">
    <property type="protein sequence ID" value="BAC40958.1"/>
    <property type="molecule type" value="mRNA"/>
</dbReference>
<reference evidence="1" key="1">
    <citation type="journal article" date="1999" name="Methods Enzymol.">
        <title>High-efficiency full-length cDNA cloning.</title>
        <authorList>
            <person name="Carninci P."/>
            <person name="Hayashizaki Y."/>
        </authorList>
    </citation>
    <scope>NUCLEOTIDE SEQUENCE</scope>
    <source>
        <strain evidence="1">NOD</strain>
        <tissue evidence="1">Activated spleen</tissue>
    </source>
</reference>
<reference evidence="1" key="6">
    <citation type="submission" date="2002-04" db="EMBL/GenBank/DDBJ databases">
        <authorList>
            <person name="Adachi J."/>
            <person name="Aizawa K."/>
            <person name="Akimura T."/>
            <person name="Arakawa T."/>
            <person name="Bono H."/>
            <person name="Carninci P."/>
            <person name="Fukuda S."/>
            <person name="Furuno M."/>
            <person name="Hanagaki T."/>
            <person name="Hara A."/>
            <person name="Hashizume W."/>
            <person name="Hayashida K."/>
            <person name="Hayatsu N."/>
            <person name="Hiramoto K."/>
            <person name="Hiraoka T."/>
            <person name="Hirozane T."/>
            <person name="Hori F."/>
            <person name="Imotani K."/>
            <person name="Ishii Y."/>
            <person name="Itoh M."/>
            <person name="Kagawa I."/>
            <person name="Kasukawa T."/>
            <person name="Katoh H."/>
            <person name="Kawai J."/>
            <person name="Kojima Y."/>
            <person name="Kondo S."/>
            <person name="Konno H."/>
            <person name="Kouda M."/>
            <person name="Koya S."/>
            <person name="Kurihara C."/>
            <person name="Matsuyama T."/>
            <person name="Miyazaki A."/>
            <person name="Murata M."/>
            <person name="Nakamura M."/>
            <person name="Nishi K."/>
            <person name="Nomura K."/>
            <person name="Numazaki R."/>
            <person name="Ohno M."/>
            <person name="Ohsato N."/>
            <person name="Okazaki Y."/>
            <person name="Saito R."/>
            <person name="Saitoh H."/>
            <person name="Sakai C."/>
            <person name="Sakai K."/>
            <person name="Sakazume N."/>
            <person name="Sano H."/>
            <person name="Sasaki D."/>
            <person name="Shibata K."/>
            <person name="Shinagawa A."/>
            <person name="Shiraki T."/>
            <person name="Sogabe Y."/>
            <person name="Tagami M."/>
            <person name="Tagawa A."/>
            <person name="Takahashi F."/>
            <person name="Takaku-Akahira S."/>
            <person name="Takeda Y."/>
            <person name="Tanaka T."/>
            <person name="Tomaru A."/>
            <person name="Toya T."/>
            <person name="Yasunishi A."/>
            <person name="Muramatsu M."/>
            <person name="Hayashizaki Y."/>
        </authorList>
    </citation>
    <scope>NUCLEOTIDE SEQUENCE</scope>
    <source>
        <strain evidence="1">NOD</strain>
        <tissue evidence="1">Activated spleen</tissue>
    </source>
</reference>
<sequence length="111" mass="12899">MLFISSYLFRNYYKHLQKTKILQVKDNNNKMSVSDLWTALFVLGICLTKGSERTLVDIFVVKQSAMFHCQCRHQIMFSCELYFQGCGYVLIFNITSDLLFAISAKISVYCL</sequence>
<reference evidence="1" key="2">
    <citation type="journal article" date="2000" name="Genome Res.">
        <title>Normalization and subtraction of cap-trapper-selected cDNAs to prepare full-length cDNA libraries for rapid discovery of new genes.</title>
        <authorList>
            <person name="Carninci P."/>
            <person name="Shibata Y."/>
            <person name="Hayatsu N."/>
            <person name="Sugahara Y."/>
            <person name="Shibata K."/>
            <person name="Itoh M."/>
            <person name="Konno H."/>
            <person name="Okazaki Y."/>
            <person name="Muramatsu M."/>
            <person name="Hayashizaki Y."/>
        </authorList>
    </citation>
    <scope>NUCLEOTIDE SEQUENCE</scope>
    <source>
        <strain evidence="1">NOD</strain>
        <tissue evidence="1">Activated spleen</tissue>
    </source>
</reference>
<name>Q8BN28_MOUSE</name>
<dbReference type="MGI" id="MGI:3642402">
    <property type="gene designation" value="Gm9931"/>
</dbReference>
<proteinExistence type="evidence at transcript level"/>
<reference evidence="1" key="4">
    <citation type="journal article" date="2001" name="Nature">
        <title>Functional annotation of a full-length mouse cDNA collection.</title>
        <authorList>
            <consortium name="The RIKEN Genome Exploration Research Group Phase II Team and the FANTOM Consortium"/>
        </authorList>
    </citation>
    <scope>NUCLEOTIDE SEQUENCE</scope>
    <source>
        <strain evidence="1">NOD</strain>
        <tissue evidence="1">Activated spleen</tissue>
    </source>
</reference>
<reference evidence="1" key="7">
    <citation type="journal article" date="2005" name="Science">
        <title>The Transcriptional Landscape of the Mammalian Genome.</title>
        <authorList>
            <consortium name="The FANTOM Consortium"/>
            <consortium name="Riken Genome Exploration Research Group and Genome Science Group (Genome Network Project Core Group)"/>
        </authorList>
    </citation>
    <scope>NUCLEOTIDE SEQUENCE</scope>
    <source>
        <strain evidence="1">NOD</strain>
        <tissue evidence="1">Activated spleen</tissue>
    </source>
</reference>
<reference evidence="1" key="5">
    <citation type="journal article" date="2002" name="Nature">
        <title>Analysis of the mouse transcriptome based on functional annotation of 60,770 full-length cDNAs.</title>
        <authorList>
            <consortium name="The FANTOM Consortium and the RIKEN Genome Exploration Research Group Phase I and II Team"/>
        </authorList>
    </citation>
    <scope>NUCLEOTIDE SEQUENCE</scope>
    <source>
        <strain evidence="1">NOD</strain>
        <tissue evidence="1">Activated spleen</tissue>
    </source>
</reference>
<dbReference type="AlphaFoldDB" id="Q8BN28"/>
<evidence type="ECO:0000313" key="1">
    <source>
        <dbReference type="EMBL" id="BAC40958.1"/>
    </source>
</evidence>
<reference evidence="1" key="8">
    <citation type="journal article" date="2005" name="Science">
        <title>Antisense Transcription in the Mammalian Transcriptome.</title>
        <authorList>
            <consortium name="RIKEN Genome Exploration Research Group and Genome Science Group (Genome Network Project Core Group) and the FANTOM Consortium"/>
        </authorList>
    </citation>
    <scope>NUCLEOTIDE SEQUENCE</scope>
    <source>
        <strain evidence="1">NOD</strain>
        <tissue evidence="1">Activated spleen</tissue>
    </source>
</reference>